<dbReference type="InterPro" id="IPR021148">
    <property type="entry name" value="Polysacc_synth_dom"/>
</dbReference>
<organism evidence="2">
    <name type="scientific">Fonticula alba</name>
    <name type="common">Slime mold</name>
    <dbReference type="NCBI Taxonomy" id="691883"/>
    <lineage>
        <taxon>Eukaryota</taxon>
        <taxon>Rotosphaerida</taxon>
        <taxon>Fonticulaceae</taxon>
        <taxon>Fonticula</taxon>
    </lineage>
</organism>
<protein>
    <recommendedName>
        <fullName evidence="1">Polysaccharide biosynthesis domain-containing protein</fullName>
    </recommendedName>
</protein>
<gene>
    <name evidence="2" type="ORF">H696_01251</name>
</gene>
<keyword evidence="3" id="KW-1185">Reference proteome</keyword>
<dbReference type="PANTHER" id="PTHR13410:SF9">
    <property type="entry name" value="PROTEIN PBDC1"/>
    <property type="match status" value="1"/>
</dbReference>
<dbReference type="InterPro" id="IPR008476">
    <property type="entry name" value="PBDC1_metazoa/fungi"/>
</dbReference>
<reference evidence="2" key="1">
    <citation type="submission" date="2013-04" db="EMBL/GenBank/DDBJ databases">
        <title>The Genome Sequence of Fonticula alba ATCC 38817.</title>
        <authorList>
            <consortium name="The Broad Institute Genomics Platform"/>
            <person name="Russ C."/>
            <person name="Cuomo C."/>
            <person name="Burger G."/>
            <person name="Gray M.W."/>
            <person name="Holland P.W.H."/>
            <person name="King N."/>
            <person name="Lang F.B.F."/>
            <person name="Roger A.J."/>
            <person name="Ruiz-Trillo I."/>
            <person name="Brown M."/>
            <person name="Walker B."/>
            <person name="Young S."/>
            <person name="Zeng Q."/>
            <person name="Gargeya S."/>
            <person name="Fitzgerald M."/>
            <person name="Haas B."/>
            <person name="Abouelleil A."/>
            <person name="Allen A.W."/>
            <person name="Alvarado L."/>
            <person name="Arachchi H.M."/>
            <person name="Berlin A.M."/>
            <person name="Chapman S.B."/>
            <person name="Gainer-Dewar J."/>
            <person name="Goldberg J."/>
            <person name="Griggs A."/>
            <person name="Gujja S."/>
            <person name="Hansen M."/>
            <person name="Howarth C."/>
            <person name="Imamovic A."/>
            <person name="Ireland A."/>
            <person name="Larimer J."/>
            <person name="McCowan C."/>
            <person name="Murphy C."/>
            <person name="Pearson M."/>
            <person name="Poon T.W."/>
            <person name="Priest M."/>
            <person name="Roberts A."/>
            <person name="Saif S."/>
            <person name="Shea T."/>
            <person name="Sisk P."/>
            <person name="Sykes S."/>
            <person name="Wortman J."/>
            <person name="Nusbaum C."/>
            <person name="Birren B."/>
        </authorList>
    </citation>
    <scope>NUCLEOTIDE SEQUENCE [LARGE SCALE GENOMIC DNA]</scope>
    <source>
        <strain evidence="2">ATCC 38817</strain>
    </source>
</reference>
<proteinExistence type="predicted"/>
<dbReference type="PANTHER" id="PTHR13410">
    <property type="entry name" value="PROTEIN PBDC1"/>
    <property type="match status" value="1"/>
</dbReference>
<evidence type="ECO:0000313" key="2">
    <source>
        <dbReference type="EMBL" id="KCV71832.1"/>
    </source>
</evidence>
<sequence>MSSIDPNALGNNQDIELAWAELAFKFAETHEKLLSRIDGSKLRLTRIDDAIYEHFRKEFPDFDLSSVDDDILKGTEAKKAKWREFCNKYEHQVEDFSAGTLLRSKCTEGYSQENTILVVRIQFYAIEIARNREGHNKLDK</sequence>
<feature type="domain" description="Polysaccharide biosynthesis" evidence="1">
    <location>
        <begin position="15"/>
        <end position="137"/>
    </location>
</feature>
<accession>A0A058ZEF0</accession>
<evidence type="ECO:0000313" key="3">
    <source>
        <dbReference type="Proteomes" id="UP000030693"/>
    </source>
</evidence>
<dbReference type="OrthoDB" id="10248897at2759"/>
<dbReference type="OMA" id="IQFYAFE"/>
<dbReference type="RefSeq" id="XP_009493410.1">
    <property type="nucleotide sequence ID" value="XM_009495135.1"/>
</dbReference>
<evidence type="ECO:0000259" key="1">
    <source>
        <dbReference type="Pfam" id="PF04669"/>
    </source>
</evidence>
<dbReference type="Pfam" id="PF04669">
    <property type="entry name" value="PBDC1"/>
    <property type="match status" value="1"/>
</dbReference>
<dbReference type="InterPro" id="IPR023139">
    <property type="entry name" value="PBDC1-like_dom_sf"/>
</dbReference>
<dbReference type="Proteomes" id="UP000030693">
    <property type="component" value="Unassembled WGS sequence"/>
</dbReference>
<dbReference type="STRING" id="691883.A0A058ZEF0"/>
<dbReference type="GeneID" id="20525976"/>
<name>A0A058ZEF0_FONAL</name>
<dbReference type="AlphaFoldDB" id="A0A058ZEF0"/>
<dbReference type="GO" id="GO:0005737">
    <property type="term" value="C:cytoplasm"/>
    <property type="evidence" value="ECO:0007669"/>
    <property type="project" value="TreeGrafter"/>
</dbReference>
<dbReference type="EMBL" id="KB932202">
    <property type="protein sequence ID" value="KCV71832.1"/>
    <property type="molecule type" value="Genomic_DNA"/>
</dbReference>
<dbReference type="eggNOG" id="KOG4093">
    <property type="taxonomic scope" value="Eukaryota"/>
</dbReference>
<dbReference type="Gene3D" id="1.10.3560.10">
    <property type="entry name" value="yst0336 like domain"/>
    <property type="match status" value="1"/>
</dbReference>